<comment type="caution">
    <text evidence="2">The sequence shown here is derived from an EMBL/GenBank/DDBJ whole genome shotgun (WGS) entry which is preliminary data.</text>
</comment>
<dbReference type="Gene3D" id="2.40.50.180">
    <property type="entry name" value="CheA-289, Domain 4"/>
    <property type="match status" value="1"/>
</dbReference>
<gene>
    <name evidence="2" type="ORF">LCGC14_2687240</name>
</gene>
<reference evidence="2" key="1">
    <citation type="journal article" date="2015" name="Nature">
        <title>Complex archaea that bridge the gap between prokaryotes and eukaryotes.</title>
        <authorList>
            <person name="Spang A."/>
            <person name="Saw J.H."/>
            <person name="Jorgensen S.L."/>
            <person name="Zaremba-Niedzwiedzka K."/>
            <person name="Martijn J."/>
            <person name="Lind A.E."/>
            <person name="van Eijk R."/>
            <person name="Schleper C."/>
            <person name="Guy L."/>
            <person name="Ettema T.J."/>
        </authorList>
    </citation>
    <scope>NUCLEOTIDE SEQUENCE</scope>
</reference>
<name>A0A0F8ZJM3_9ZZZZ</name>
<dbReference type="GO" id="GO:0005829">
    <property type="term" value="C:cytosol"/>
    <property type="evidence" value="ECO:0007669"/>
    <property type="project" value="TreeGrafter"/>
</dbReference>
<evidence type="ECO:0000259" key="1">
    <source>
        <dbReference type="PROSITE" id="PS50851"/>
    </source>
</evidence>
<dbReference type="PROSITE" id="PS50851">
    <property type="entry name" value="CHEW"/>
    <property type="match status" value="1"/>
</dbReference>
<dbReference type="Pfam" id="PF01584">
    <property type="entry name" value="CheW"/>
    <property type="match status" value="1"/>
</dbReference>
<dbReference type="GO" id="GO:0007165">
    <property type="term" value="P:signal transduction"/>
    <property type="evidence" value="ECO:0007669"/>
    <property type="project" value="InterPro"/>
</dbReference>
<dbReference type="InterPro" id="IPR036061">
    <property type="entry name" value="CheW-like_dom_sf"/>
</dbReference>
<evidence type="ECO:0000313" key="2">
    <source>
        <dbReference type="EMBL" id="KKK94003.1"/>
    </source>
</evidence>
<sequence length="127" mass="13972">MRSKYVQGVINYRGTILTVIDLKQRLLVSGTASSSDDEDDIERLYTLIIKSGDTTVGVLVDYVESVVGISDENIKATLDLISSKVQSTFLSGVAKTELGLTILLSINIWNLKEHFRDPSGRDSFCLS</sequence>
<dbReference type="PANTHER" id="PTHR22617:SF23">
    <property type="entry name" value="CHEMOTAXIS PROTEIN CHEW"/>
    <property type="match status" value="1"/>
</dbReference>
<dbReference type="InterPro" id="IPR002545">
    <property type="entry name" value="CheW-lke_dom"/>
</dbReference>
<proteinExistence type="predicted"/>
<dbReference type="GO" id="GO:0006935">
    <property type="term" value="P:chemotaxis"/>
    <property type="evidence" value="ECO:0007669"/>
    <property type="project" value="InterPro"/>
</dbReference>
<feature type="domain" description="CheW-like" evidence="1">
    <location>
        <begin position="1"/>
        <end position="117"/>
    </location>
</feature>
<accession>A0A0F8ZJM3</accession>
<protein>
    <recommendedName>
        <fullName evidence="1">CheW-like domain-containing protein</fullName>
    </recommendedName>
</protein>
<dbReference type="AlphaFoldDB" id="A0A0F8ZJM3"/>
<organism evidence="2">
    <name type="scientific">marine sediment metagenome</name>
    <dbReference type="NCBI Taxonomy" id="412755"/>
    <lineage>
        <taxon>unclassified sequences</taxon>
        <taxon>metagenomes</taxon>
        <taxon>ecological metagenomes</taxon>
    </lineage>
</organism>
<dbReference type="InterPro" id="IPR039315">
    <property type="entry name" value="CheW"/>
</dbReference>
<dbReference type="SUPFAM" id="SSF50341">
    <property type="entry name" value="CheW-like"/>
    <property type="match status" value="1"/>
</dbReference>
<dbReference type="PANTHER" id="PTHR22617">
    <property type="entry name" value="CHEMOTAXIS SENSOR HISTIDINE KINASE-RELATED"/>
    <property type="match status" value="1"/>
</dbReference>
<dbReference type="EMBL" id="LAZR01047532">
    <property type="protein sequence ID" value="KKK94003.1"/>
    <property type="molecule type" value="Genomic_DNA"/>
</dbReference>